<dbReference type="GO" id="GO:0048013">
    <property type="term" value="P:ephrin receptor signaling pathway"/>
    <property type="evidence" value="ECO:0007669"/>
    <property type="project" value="TreeGrafter"/>
</dbReference>
<keyword evidence="4" id="KW-1015">Disulfide bond</keyword>
<evidence type="ECO:0000256" key="2">
    <source>
        <dbReference type="ARBA" id="ARBA00022729"/>
    </source>
</evidence>
<keyword evidence="5" id="KW-0325">Glycoprotein</keyword>
<dbReference type="eggNOG" id="KOG3858">
    <property type="taxonomic scope" value="Eukaryota"/>
</dbReference>
<comment type="subcellular location">
    <subcellularLocation>
        <location evidence="1">Membrane</location>
    </subcellularLocation>
</comment>
<dbReference type="PRINTS" id="PR01347">
    <property type="entry name" value="EPHRIN"/>
</dbReference>
<keyword evidence="3 7" id="KW-0472">Membrane</keyword>
<reference evidence="10" key="3">
    <citation type="submission" date="2025-09" db="UniProtKB">
        <authorList>
            <consortium name="Ensembl"/>
        </authorList>
    </citation>
    <scope>IDENTIFICATION</scope>
</reference>
<feature type="chain" id="PRO_5003578461" description="Ephrin RBD domain-containing protein" evidence="8">
    <location>
        <begin position="22"/>
        <end position="282"/>
    </location>
</feature>
<protein>
    <recommendedName>
        <fullName evidence="9">Ephrin RBD domain-containing protein</fullName>
    </recommendedName>
</protein>
<dbReference type="PANTHER" id="PTHR11304">
    <property type="entry name" value="EPHRIN"/>
    <property type="match status" value="1"/>
</dbReference>
<evidence type="ECO:0000259" key="9">
    <source>
        <dbReference type="PROSITE" id="PS51551"/>
    </source>
</evidence>
<reference evidence="10" key="2">
    <citation type="submission" date="2025-08" db="UniProtKB">
        <authorList>
            <consortium name="Ensembl"/>
        </authorList>
    </citation>
    <scope>IDENTIFICATION</scope>
</reference>
<evidence type="ECO:0000256" key="7">
    <source>
        <dbReference type="RuleBase" id="RU004375"/>
    </source>
</evidence>
<dbReference type="HOGENOM" id="CLU_986797_0_0_1"/>
<dbReference type="AlphaFoldDB" id="H2Y9D5"/>
<dbReference type="Proteomes" id="UP000007875">
    <property type="component" value="Unassembled WGS sequence"/>
</dbReference>
<dbReference type="Pfam" id="PF00812">
    <property type="entry name" value="Ephrin"/>
    <property type="match status" value="1"/>
</dbReference>
<organism evidence="10 11">
    <name type="scientific">Ciona savignyi</name>
    <name type="common">Pacific transparent sea squirt</name>
    <dbReference type="NCBI Taxonomy" id="51511"/>
    <lineage>
        <taxon>Eukaryota</taxon>
        <taxon>Metazoa</taxon>
        <taxon>Chordata</taxon>
        <taxon>Tunicata</taxon>
        <taxon>Ascidiacea</taxon>
        <taxon>Phlebobranchia</taxon>
        <taxon>Cionidae</taxon>
        <taxon>Ciona</taxon>
    </lineage>
</organism>
<evidence type="ECO:0000313" key="11">
    <source>
        <dbReference type="Proteomes" id="UP000007875"/>
    </source>
</evidence>
<dbReference type="Gene3D" id="2.60.40.420">
    <property type="entry name" value="Cupredoxins - blue copper proteins"/>
    <property type="match status" value="1"/>
</dbReference>
<accession>H2Y9D5</accession>
<keyword evidence="2 8" id="KW-0732">Signal</keyword>
<evidence type="ECO:0000256" key="8">
    <source>
        <dbReference type="SAM" id="SignalP"/>
    </source>
</evidence>
<dbReference type="GO" id="GO:0046875">
    <property type="term" value="F:ephrin receptor binding"/>
    <property type="evidence" value="ECO:0007669"/>
    <property type="project" value="TreeGrafter"/>
</dbReference>
<dbReference type="SUPFAM" id="SSF49503">
    <property type="entry name" value="Cupredoxins"/>
    <property type="match status" value="1"/>
</dbReference>
<evidence type="ECO:0000256" key="6">
    <source>
        <dbReference type="PROSITE-ProRule" id="PRU00884"/>
    </source>
</evidence>
<proteinExistence type="inferred from homology"/>
<feature type="domain" description="Ephrin RBD" evidence="9">
    <location>
        <begin position="23"/>
        <end position="159"/>
    </location>
</feature>
<dbReference type="InterPro" id="IPR031328">
    <property type="entry name" value="Ephrin"/>
</dbReference>
<comment type="caution">
    <text evidence="6">Lacks conserved residue(s) required for the propagation of feature annotation.</text>
</comment>
<dbReference type="InterPro" id="IPR001799">
    <property type="entry name" value="Ephrin_RBD"/>
</dbReference>
<evidence type="ECO:0000256" key="5">
    <source>
        <dbReference type="ARBA" id="ARBA00023180"/>
    </source>
</evidence>
<evidence type="ECO:0000256" key="4">
    <source>
        <dbReference type="ARBA" id="ARBA00023157"/>
    </source>
</evidence>
<sequence length="282" mass="31354">MSSQIIYYLLVLCFICVNSQATVDRHVLYWNSVMTPGLQKQDYVMRVKMGEFMDILCPQRSLMGITHGPREPTTFDLYNVTEGNFNECKTGGHRNFIFACDQPERENKLTIKFQTISPSPLGFRFQYCSEYYFVAIPRNGRRGKQTGCHQQSTRLRILVGCQEVETTTTTTAPTTTVPTSTIPTTTSTTTTKAVTTMELGYEFIKKLLANKKNQDFDAETIVPKLKSLLKDVQEEDVPKVLASSGDESAGQGGNSASANCATFFTTLLVMLSSWLIGGIIAA</sequence>
<dbReference type="OMA" id="DILCPQR"/>
<reference evidence="11" key="1">
    <citation type="submission" date="2003-08" db="EMBL/GenBank/DDBJ databases">
        <authorList>
            <person name="Birren B."/>
            <person name="Nusbaum C."/>
            <person name="Abebe A."/>
            <person name="Abouelleil A."/>
            <person name="Adekoya E."/>
            <person name="Ait-zahra M."/>
            <person name="Allen N."/>
            <person name="Allen T."/>
            <person name="An P."/>
            <person name="Anderson M."/>
            <person name="Anderson S."/>
            <person name="Arachchi H."/>
            <person name="Armbruster J."/>
            <person name="Bachantsang P."/>
            <person name="Baldwin J."/>
            <person name="Barry A."/>
            <person name="Bayul T."/>
            <person name="Blitshsteyn B."/>
            <person name="Bloom T."/>
            <person name="Blye J."/>
            <person name="Boguslavskiy L."/>
            <person name="Borowsky M."/>
            <person name="Boukhgalter B."/>
            <person name="Brunache A."/>
            <person name="Butler J."/>
            <person name="Calixte N."/>
            <person name="Calvo S."/>
            <person name="Camarata J."/>
            <person name="Campo K."/>
            <person name="Chang J."/>
            <person name="Cheshatsang Y."/>
            <person name="Citroen M."/>
            <person name="Collymore A."/>
            <person name="Considine T."/>
            <person name="Cook A."/>
            <person name="Cooke P."/>
            <person name="Corum B."/>
            <person name="Cuomo C."/>
            <person name="David R."/>
            <person name="Dawoe T."/>
            <person name="Degray S."/>
            <person name="Dodge S."/>
            <person name="Dooley K."/>
            <person name="Dorje P."/>
            <person name="Dorjee K."/>
            <person name="Dorris L."/>
            <person name="Duffey N."/>
            <person name="Dupes A."/>
            <person name="Elkins T."/>
            <person name="Engels R."/>
            <person name="Erickson J."/>
            <person name="Farina A."/>
            <person name="Faro S."/>
            <person name="Ferreira P."/>
            <person name="Fischer H."/>
            <person name="Fitzgerald M."/>
            <person name="Foley K."/>
            <person name="Gage D."/>
            <person name="Galagan J."/>
            <person name="Gearin G."/>
            <person name="Gnerre S."/>
            <person name="Gnirke A."/>
            <person name="Goyette A."/>
            <person name="Graham J."/>
            <person name="Grandbois E."/>
            <person name="Gyaltsen K."/>
            <person name="Hafez N."/>
            <person name="Hagopian D."/>
            <person name="Hagos B."/>
            <person name="Hall J."/>
            <person name="Hatcher B."/>
            <person name="Heller A."/>
            <person name="Higgins H."/>
            <person name="Honan T."/>
            <person name="Horn A."/>
            <person name="Houde N."/>
            <person name="Hughes L."/>
            <person name="Hulme W."/>
            <person name="Husby E."/>
            <person name="Iliev I."/>
            <person name="Jaffe D."/>
            <person name="Jones C."/>
            <person name="Kamal M."/>
            <person name="Kamat A."/>
            <person name="Kamvysselis M."/>
            <person name="Karlsson E."/>
            <person name="Kells C."/>
            <person name="Kieu A."/>
            <person name="Kisner P."/>
            <person name="Kodira C."/>
            <person name="Kulbokas E."/>
            <person name="Labutti K."/>
            <person name="Lama D."/>
            <person name="Landers T."/>
            <person name="Leger J."/>
            <person name="Levine S."/>
            <person name="Lewis D."/>
            <person name="Lewis T."/>
            <person name="Lindblad-toh K."/>
            <person name="Liu X."/>
            <person name="Lokyitsang T."/>
            <person name="Lokyitsang Y."/>
            <person name="Lucien O."/>
            <person name="Lui A."/>
            <person name="Ma L.J."/>
            <person name="Mabbitt R."/>
            <person name="Macdonald J."/>
            <person name="Maclean C."/>
            <person name="Major J."/>
            <person name="Manning J."/>
            <person name="Marabella R."/>
            <person name="Maru K."/>
            <person name="Matthews C."/>
            <person name="Mauceli E."/>
            <person name="Mccarthy M."/>
            <person name="Mcdonough S."/>
            <person name="Mcghee T."/>
            <person name="Meldrim J."/>
            <person name="Meneus L."/>
            <person name="Mesirov J."/>
            <person name="Mihalev A."/>
            <person name="Mihova T."/>
            <person name="Mikkelsen T."/>
            <person name="Mlenga V."/>
            <person name="Moru K."/>
            <person name="Mozes J."/>
            <person name="Mulrain L."/>
            <person name="Munson G."/>
            <person name="Naylor J."/>
            <person name="Newes C."/>
            <person name="Nguyen C."/>
            <person name="Nguyen N."/>
            <person name="Nguyen T."/>
            <person name="Nicol R."/>
            <person name="Nielsen C."/>
            <person name="Nizzari M."/>
            <person name="Norbu C."/>
            <person name="Norbu N."/>
            <person name="O'donnell P."/>
            <person name="Okoawo O."/>
            <person name="O'leary S."/>
            <person name="Omotosho B."/>
            <person name="O'neill K."/>
            <person name="Osman S."/>
            <person name="Parker S."/>
            <person name="Perrin D."/>
            <person name="Phunkhang P."/>
            <person name="Piqani B."/>
            <person name="Purcell S."/>
            <person name="Rachupka T."/>
            <person name="Ramasamy U."/>
            <person name="Rameau R."/>
            <person name="Ray V."/>
            <person name="Raymond C."/>
            <person name="Retta R."/>
            <person name="Richardson S."/>
            <person name="Rise C."/>
            <person name="Rodriguez J."/>
            <person name="Rogers J."/>
            <person name="Rogov P."/>
            <person name="Rutman M."/>
            <person name="Schupbach R."/>
            <person name="Seaman C."/>
            <person name="Settipalli S."/>
            <person name="Sharpe T."/>
            <person name="Sheridan J."/>
            <person name="Sherpa N."/>
            <person name="Shi J."/>
            <person name="Smirnov S."/>
            <person name="Smith C."/>
            <person name="Sougnez C."/>
            <person name="Spencer B."/>
            <person name="Stalker J."/>
            <person name="Stange-thomann N."/>
            <person name="Stavropoulos S."/>
            <person name="Stetson K."/>
            <person name="Stone C."/>
            <person name="Stone S."/>
            <person name="Stubbs M."/>
            <person name="Talamas J."/>
            <person name="Tchuinga P."/>
            <person name="Tenzing P."/>
            <person name="Tesfaye S."/>
            <person name="Theodore J."/>
            <person name="Thoulutsang Y."/>
            <person name="Topham K."/>
            <person name="Towey S."/>
            <person name="Tsamla T."/>
            <person name="Tsomo N."/>
            <person name="Vallee D."/>
            <person name="Vassiliev H."/>
            <person name="Venkataraman V."/>
            <person name="Vinson J."/>
            <person name="Vo A."/>
            <person name="Wade C."/>
            <person name="Wang S."/>
            <person name="Wangchuk T."/>
            <person name="Wangdi T."/>
            <person name="Whittaker C."/>
            <person name="Wilkinson J."/>
            <person name="Wu Y."/>
            <person name="Wyman D."/>
            <person name="Yadav S."/>
            <person name="Yang S."/>
            <person name="Yang X."/>
            <person name="Yeager S."/>
            <person name="Yee E."/>
            <person name="Young G."/>
            <person name="Zainoun J."/>
            <person name="Zembeck L."/>
            <person name="Zimmer A."/>
            <person name="Zody M."/>
            <person name="Lander E."/>
        </authorList>
    </citation>
    <scope>NUCLEOTIDE SEQUENCE [LARGE SCALE GENOMIC DNA]</scope>
</reference>
<dbReference type="Ensembl" id="ENSCSAVT00000001967.1">
    <property type="protein sequence ID" value="ENSCSAVP00000001933.1"/>
    <property type="gene ID" value="ENSCSAVG00000001127.1"/>
</dbReference>
<evidence type="ECO:0000313" key="10">
    <source>
        <dbReference type="Ensembl" id="ENSCSAVP00000001933.1"/>
    </source>
</evidence>
<comment type="similarity">
    <text evidence="6 7">Belongs to the ephrin family.</text>
</comment>
<dbReference type="PANTHER" id="PTHR11304:SF29">
    <property type="entry name" value="EPHRIN"/>
    <property type="match status" value="1"/>
</dbReference>
<dbReference type="InterPro" id="IPR008972">
    <property type="entry name" value="Cupredoxin"/>
</dbReference>
<dbReference type="PROSITE" id="PS51551">
    <property type="entry name" value="EPHRIN_RBD_2"/>
    <property type="match status" value="1"/>
</dbReference>
<keyword evidence="11" id="KW-1185">Reference proteome</keyword>
<dbReference type="FunCoup" id="H2Y9D5">
    <property type="interactions" value="3"/>
</dbReference>
<dbReference type="GeneTree" id="ENSGT00940000165933"/>
<name>H2Y9D5_CIOSA</name>
<dbReference type="FunFam" id="2.60.40.420:FF:000144">
    <property type="entry name" value="Ephrin"/>
    <property type="match status" value="1"/>
</dbReference>
<evidence type="ECO:0000256" key="1">
    <source>
        <dbReference type="ARBA" id="ARBA00004370"/>
    </source>
</evidence>
<dbReference type="GO" id="GO:0007411">
    <property type="term" value="P:axon guidance"/>
    <property type="evidence" value="ECO:0007669"/>
    <property type="project" value="TreeGrafter"/>
</dbReference>
<feature type="signal peptide" evidence="8">
    <location>
        <begin position="1"/>
        <end position="21"/>
    </location>
</feature>
<dbReference type="STRING" id="51511.ENSCSAVP00000001933"/>
<dbReference type="GO" id="GO:0005886">
    <property type="term" value="C:plasma membrane"/>
    <property type="evidence" value="ECO:0007669"/>
    <property type="project" value="TreeGrafter"/>
</dbReference>
<evidence type="ECO:0000256" key="3">
    <source>
        <dbReference type="ARBA" id="ARBA00023136"/>
    </source>
</evidence>
<dbReference type="InParanoid" id="H2Y9D5"/>